<feature type="domain" description="Terpene synthase N-terminal" evidence="6">
    <location>
        <begin position="23"/>
        <end position="185"/>
    </location>
</feature>
<evidence type="ECO:0000259" key="7">
    <source>
        <dbReference type="Pfam" id="PF03936"/>
    </source>
</evidence>
<feature type="domain" description="Terpene synthase metal-binding" evidence="7">
    <location>
        <begin position="246"/>
        <end position="473"/>
    </location>
</feature>
<dbReference type="InterPro" id="IPR008949">
    <property type="entry name" value="Isoprenoid_synthase_dom_sf"/>
</dbReference>
<dbReference type="SFLD" id="SFLDG01019">
    <property type="entry name" value="Terpene_Cyclase_Like_1_C_Termi"/>
    <property type="match status" value="1"/>
</dbReference>
<evidence type="ECO:0000256" key="3">
    <source>
        <dbReference type="ARBA" id="ARBA00022723"/>
    </source>
</evidence>
<keyword evidence="5" id="KW-0456">Lyase</keyword>
<dbReference type="Proteomes" id="UP000019116">
    <property type="component" value="Chromosome Un"/>
</dbReference>
<dbReference type="PANTHER" id="PTHR31225:SF93">
    <property type="entry name" value="ALPHA-HUMULENE_(-)-(E)-BETA-CARYOPHYLLENE SYNTHASE"/>
    <property type="match status" value="1"/>
</dbReference>
<dbReference type="SMR" id="A0A3B6UAD1"/>
<dbReference type="InterPro" id="IPR008930">
    <property type="entry name" value="Terpenoid_cyclase/PrenylTrfase"/>
</dbReference>
<dbReference type="InterPro" id="IPR050148">
    <property type="entry name" value="Terpene_synthase-like"/>
</dbReference>
<keyword evidence="4" id="KW-0460">Magnesium</keyword>
<evidence type="ECO:0008006" key="10">
    <source>
        <dbReference type="Google" id="ProtNLM"/>
    </source>
</evidence>
<dbReference type="Gramene" id="TraesCSU03G0026100.1">
    <property type="protein sequence ID" value="TraesCSU03G0026100.1.CDS"/>
    <property type="gene ID" value="TraesCSU03G0026100"/>
</dbReference>
<dbReference type="Gene3D" id="1.50.10.130">
    <property type="entry name" value="Terpene synthase, N-terminal domain"/>
    <property type="match status" value="1"/>
</dbReference>
<evidence type="ECO:0000256" key="2">
    <source>
        <dbReference type="ARBA" id="ARBA00001946"/>
    </source>
</evidence>
<reference evidence="8" key="1">
    <citation type="submission" date="2018-08" db="EMBL/GenBank/DDBJ databases">
        <authorList>
            <person name="Rossello M."/>
        </authorList>
    </citation>
    <scope>NUCLEOTIDE SEQUENCE [LARGE SCALE GENOMIC DNA]</scope>
    <source>
        <strain evidence="8">cv. Chinese Spring</strain>
    </source>
</reference>
<dbReference type="InterPro" id="IPR034741">
    <property type="entry name" value="Terpene_cyclase-like_1_C"/>
</dbReference>
<dbReference type="SUPFAM" id="SSF48576">
    <property type="entry name" value="Terpenoid synthases"/>
    <property type="match status" value="1"/>
</dbReference>
<name>A0A3B6UAD1_WHEAT</name>
<evidence type="ECO:0000256" key="5">
    <source>
        <dbReference type="ARBA" id="ARBA00023239"/>
    </source>
</evidence>
<dbReference type="Gramene" id="TraesROB_scaffold_023924_01G000200.1">
    <property type="protein sequence ID" value="TraesROB_scaffold_023924_01G000200.1"/>
    <property type="gene ID" value="TraesROB_scaffold_023924_01G000200"/>
</dbReference>
<dbReference type="AlphaFoldDB" id="A0A3B6UAD1"/>
<reference evidence="8" key="2">
    <citation type="submission" date="2018-10" db="UniProtKB">
        <authorList>
            <consortium name="EnsemblPlants"/>
        </authorList>
    </citation>
    <scope>IDENTIFICATION</scope>
</reference>
<accession>A0A3B6UAD1</accession>
<dbReference type="Gramene" id="TraesCAD_scaffold_022086_01G000200.1">
    <property type="protein sequence ID" value="TraesCAD_scaffold_022086_01G000200.1"/>
    <property type="gene ID" value="TraesCAD_scaffold_022086_01G000200"/>
</dbReference>
<comment type="cofactor">
    <cofactor evidence="2">
        <name>Mg(2+)</name>
        <dbReference type="ChEBI" id="CHEBI:18420"/>
    </cofactor>
</comment>
<keyword evidence="9" id="KW-1185">Reference proteome</keyword>
<dbReference type="PANTHER" id="PTHR31225">
    <property type="entry name" value="OS04G0344100 PROTEIN-RELATED"/>
    <property type="match status" value="1"/>
</dbReference>
<dbReference type="SUPFAM" id="SSF48239">
    <property type="entry name" value="Terpenoid cyclases/Protein prenyltransferases"/>
    <property type="match status" value="1"/>
</dbReference>
<dbReference type="InterPro" id="IPR001906">
    <property type="entry name" value="Terpene_synth_N"/>
</dbReference>
<dbReference type="InterPro" id="IPR005630">
    <property type="entry name" value="Terpene_synthase_metal-bd"/>
</dbReference>
<evidence type="ECO:0000259" key="6">
    <source>
        <dbReference type="Pfam" id="PF01397"/>
    </source>
</evidence>
<dbReference type="GO" id="GO:0000287">
    <property type="term" value="F:magnesium ion binding"/>
    <property type="evidence" value="ECO:0007669"/>
    <property type="project" value="InterPro"/>
</dbReference>
<dbReference type="OrthoDB" id="1877784at2759"/>
<dbReference type="Gramene" id="TraesCLE_scaffold_085399_01G000200.1">
    <property type="protein sequence ID" value="TraesCLE_scaffold_085399_01G000200.1"/>
    <property type="gene ID" value="TraesCLE_scaffold_085399_01G000200"/>
</dbReference>
<dbReference type="Gene3D" id="1.10.600.10">
    <property type="entry name" value="Farnesyl Diphosphate Synthase"/>
    <property type="match status" value="1"/>
</dbReference>
<dbReference type="Pfam" id="PF03936">
    <property type="entry name" value="Terpene_synth_C"/>
    <property type="match status" value="1"/>
</dbReference>
<dbReference type="SFLD" id="SFLDS00005">
    <property type="entry name" value="Isoprenoid_Synthase_Type_I"/>
    <property type="match status" value="1"/>
</dbReference>
<comment type="cofactor">
    <cofactor evidence="1">
        <name>Mn(2+)</name>
        <dbReference type="ChEBI" id="CHEBI:29035"/>
    </cofactor>
</comment>
<dbReference type="GO" id="GO:0010333">
    <property type="term" value="F:terpene synthase activity"/>
    <property type="evidence" value="ECO:0000318"/>
    <property type="project" value="GO_Central"/>
</dbReference>
<dbReference type="STRING" id="4565.A0A3B6UAD1"/>
<protein>
    <recommendedName>
        <fullName evidence="10">Terpene synthase</fullName>
    </recommendedName>
</protein>
<dbReference type="Gramene" id="TraesWEE_scaffold_048673_01G000200.1">
    <property type="protein sequence ID" value="TraesWEE_scaffold_048673_01G000200.1"/>
    <property type="gene ID" value="TraesWEE_scaffold_048673_01G000200"/>
</dbReference>
<organism evidence="8">
    <name type="scientific">Triticum aestivum</name>
    <name type="common">Wheat</name>
    <dbReference type="NCBI Taxonomy" id="4565"/>
    <lineage>
        <taxon>Eukaryota</taxon>
        <taxon>Viridiplantae</taxon>
        <taxon>Streptophyta</taxon>
        <taxon>Embryophyta</taxon>
        <taxon>Tracheophyta</taxon>
        <taxon>Spermatophyta</taxon>
        <taxon>Magnoliopsida</taxon>
        <taxon>Liliopsida</taxon>
        <taxon>Poales</taxon>
        <taxon>Poaceae</taxon>
        <taxon>BOP clade</taxon>
        <taxon>Pooideae</taxon>
        <taxon>Triticodae</taxon>
        <taxon>Triticeae</taxon>
        <taxon>Triticinae</taxon>
        <taxon>Triticum</taxon>
    </lineage>
</organism>
<dbReference type="InterPro" id="IPR044814">
    <property type="entry name" value="Terpene_cyclase_plant_C1"/>
</dbReference>
<evidence type="ECO:0000313" key="9">
    <source>
        <dbReference type="Proteomes" id="UP000019116"/>
    </source>
</evidence>
<dbReference type="Gramene" id="TraesKAR3A01G0428870.1">
    <property type="protein sequence ID" value="cds.TraesKAR3A01G0428870.1"/>
    <property type="gene ID" value="TraesKAR3A01G0428870"/>
</dbReference>
<dbReference type="EnsemblPlants" id="TraesCSU02G040700.1">
    <property type="protein sequence ID" value="TraesCSU02G040700.1"/>
    <property type="gene ID" value="TraesCSU02G040700"/>
</dbReference>
<dbReference type="InterPro" id="IPR036965">
    <property type="entry name" value="Terpene_synth_N_sf"/>
</dbReference>
<dbReference type="Gramene" id="TraesCSU02G040700.1">
    <property type="protein sequence ID" value="TraesCSU02G040700.1"/>
    <property type="gene ID" value="TraesCSU02G040700"/>
</dbReference>
<keyword evidence="3" id="KW-0479">Metal-binding</keyword>
<dbReference type="OMA" id="ETMVEYP"/>
<evidence type="ECO:0000313" key="8">
    <source>
        <dbReference type="EnsemblPlants" id="TraesCSU02G040700.1"/>
    </source>
</evidence>
<evidence type="ECO:0000256" key="4">
    <source>
        <dbReference type="ARBA" id="ARBA00022842"/>
    </source>
</evidence>
<dbReference type="GO" id="GO:0046246">
    <property type="term" value="P:terpene biosynthetic process"/>
    <property type="evidence" value="ECO:0000318"/>
    <property type="project" value="GO_Central"/>
</dbReference>
<sequence>MAAAHGHGDSAGQEQMSTFHPSLWGDFFLTYQAPSSALLPQMKERAGVLREQVRAMIKDSNEIPKILDLIMTLERLGLDYHYENEINQQFNVVFNSDYDDNNLHLVSLRFYLLRKNGYDVPSDVFQKFQDKNGYFVNVDTTNLLSLYNAAYMRTHGEEVLDAAISFTKRCLQCDLELESPHAKEVCSTLDTPLFRRVGILETRSYISKYEKDSIRNEAILELAKLNFNILQIHFCEELKDVTLWWKELYGKSNLSFVRDRIVEVYFWMNGVCYKPQYSHSRIILTNITAFITIIDDIFDTYGSTKESMQLQEAIKRWDESAVALLPEYMKNFYLYLLETFASFEAELGVDKTYRVFYLKETLKQLVQAYADELKWRDEHYVPKTMSEHLKVSSTSIGPYLLACAAYVGMDEITSEETFKWVLESPQLIKCLGIFVRLSNDIVSTKREQIGDHCGSTIQCYMKEHGTTMHDACQ</sequence>
<evidence type="ECO:0000256" key="1">
    <source>
        <dbReference type="ARBA" id="ARBA00001936"/>
    </source>
</evidence>
<dbReference type="Pfam" id="PF01397">
    <property type="entry name" value="Terpene_synth"/>
    <property type="match status" value="1"/>
</dbReference>
<proteinExistence type="predicted"/>
<dbReference type="CDD" id="cd00684">
    <property type="entry name" value="Terpene_cyclase_plant_C1"/>
    <property type="match status" value="1"/>
</dbReference>
<dbReference type="GO" id="GO:0016102">
    <property type="term" value="P:diterpenoid biosynthetic process"/>
    <property type="evidence" value="ECO:0007669"/>
    <property type="project" value="InterPro"/>
</dbReference>